<reference evidence="1" key="1">
    <citation type="submission" date="2007-08" db="EMBL/GenBank/DDBJ databases">
        <authorList>
            <person name="Gloeckner G."/>
            <person name="Nowack E."/>
            <person name="Melkonian M."/>
        </authorList>
    </citation>
    <scope>NUCLEOTIDE SEQUENCE</scope>
</reference>
<dbReference type="AlphaFoldDB" id="B1X5L0"/>
<accession>B1X5L0</accession>
<evidence type="ECO:0000313" key="1">
    <source>
        <dbReference type="EMBL" id="ACB43229.1"/>
    </source>
</evidence>
<dbReference type="InterPro" id="IPR010349">
    <property type="entry name" value="Asparaginase_II"/>
</dbReference>
<dbReference type="PANTHER" id="PTHR42110">
    <property type="entry name" value="L-ASPARAGINASE, PUTATIVE (AFU_ORTHOLOGUE AFUA_3G11890)-RELATED"/>
    <property type="match status" value="1"/>
</dbReference>
<dbReference type="PANTHER" id="PTHR42110:SF1">
    <property type="entry name" value="L-ASPARAGINASE, PUTATIVE (AFU_ORTHOLOGUE AFUA_3G11890)-RELATED"/>
    <property type="match status" value="1"/>
</dbReference>
<dbReference type="Pfam" id="PF06089">
    <property type="entry name" value="Asparaginase_II"/>
    <property type="match status" value="1"/>
</dbReference>
<name>B1X5L0_PAUCH</name>
<keyword evidence="1" id="KW-0934">Plastid</keyword>
<dbReference type="RefSeq" id="YP_002049439.1">
    <property type="nucleotide sequence ID" value="NC_011087.1"/>
</dbReference>
<organism evidence="1">
    <name type="scientific">Paulinella chromatophora</name>
    <dbReference type="NCBI Taxonomy" id="39717"/>
    <lineage>
        <taxon>Eukaryota</taxon>
        <taxon>Sar</taxon>
        <taxon>Rhizaria</taxon>
        <taxon>Cercozoa</taxon>
        <taxon>Imbricatea</taxon>
        <taxon>Silicofilosea</taxon>
        <taxon>Euglyphida</taxon>
        <taxon>Paulinellidae</taxon>
        <taxon>Paulinella</taxon>
    </lineage>
</organism>
<gene>
    <name evidence="1" type="ordered locus">PCC_0815</name>
</gene>
<dbReference type="GeneID" id="6481711"/>
<geneLocation type="organellar chromatophore" evidence="1"/>
<evidence type="ECO:0008006" key="2">
    <source>
        <dbReference type="Google" id="ProtNLM"/>
    </source>
</evidence>
<reference evidence="1" key="2">
    <citation type="journal article" date="2008" name="Curr. Biol.">
        <title>Chromatophore genome sequence of Paulinella sheds light on acquisition of photosynthesis by eukaryotes.</title>
        <authorList>
            <person name="Nowack E.C.M."/>
            <person name="Melkonian M."/>
            <person name="Gloeckner G."/>
        </authorList>
    </citation>
    <scope>NUCLEOTIDE SEQUENCE [LARGE SCALE GENOMIC DNA]</scope>
</reference>
<dbReference type="EMBL" id="CP000815">
    <property type="protein sequence ID" value="ACB43229.1"/>
    <property type="molecule type" value="Genomic_DNA"/>
</dbReference>
<sequence>MVSKVYLSSRSVTNPYQIQVGFIRNDVTESFHNVHAVVCDRNAQIIMEIGDSKYQTFIRSALKPLQAILFLVTGAAGRTNFRKRSLAIACGSHDGNISQVRESFFLLNQWGLNVNLLQCPIPVGRTSVLEHNCSGKHAAFLVTCKHMNWDLDSYLQKDHPLQQQIIEYVRNLLGINWEELIISQDDCGAPTISLKLDQIAFLYASMSSIDSAETKEINEAMLLHPDLIAGYDRFDTELMKIGCNQILSKGGAEGIQCISHLKNGMGVAIKVQDGNRRAKQAIAIHIIRLLQWINPLALEELEFKFFGFSKSVHTNINQELYRNKLSRLI</sequence>
<protein>
    <recommendedName>
        <fullName evidence="2">Asparaginase</fullName>
    </recommendedName>
</protein>
<proteinExistence type="predicted"/>